<accession>A0A482X433</accession>
<reference evidence="3 4" key="1">
    <citation type="journal article" date="2017" name="Gigascience">
        <title>Genome sequence of the small brown planthopper, Laodelphax striatellus.</title>
        <authorList>
            <person name="Zhu J."/>
            <person name="Jiang F."/>
            <person name="Wang X."/>
            <person name="Yang P."/>
            <person name="Bao Y."/>
            <person name="Zhao W."/>
            <person name="Wang W."/>
            <person name="Lu H."/>
            <person name="Wang Q."/>
            <person name="Cui N."/>
            <person name="Li J."/>
            <person name="Chen X."/>
            <person name="Luo L."/>
            <person name="Yu J."/>
            <person name="Kang L."/>
            <person name="Cui F."/>
        </authorList>
    </citation>
    <scope>NUCLEOTIDE SEQUENCE [LARGE SCALE GENOMIC DNA]</scope>
    <source>
        <strain evidence="3">Lst14</strain>
    </source>
</reference>
<dbReference type="Pfam" id="PF01585">
    <property type="entry name" value="G-patch"/>
    <property type="match status" value="1"/>
</dbReference>
<evidence type="ECO:0000313" key="3">
    <source>
        <dbReference type="EMBL" id="RZF40376.1"/>
    </source>
</evidence>
<proteinExistence type="predicted"/>
<gene>
    <name evidence="3" type="ORF">LSTR_LSTR008806</name>
</gene>
<dbReference type="STRING" id="195883.A0A482X433"/>
<dbReference type="OrthoDB" id="10019757at2759"/>
<feature type="compositionally biased region" description="Basic residues" evidence="1">
    <location>
        <begin position="101"/>
        <end position="110"/>
    </location>
</feature>
<dbReference type="SMART" id="SM00443">
    <property type="entry name" value="G_patch"/>
    <property type="match status" value="1"/>
</dbReference>
<dbReference type="PANTHER" id="PTHR23149">
    <property type="entry name" value="G PATCH DOMAIN CONTAINING PROTEIN"/>
    <property type="match status" value="1"/>
</dbReference>
<protein>
    <recommendedName>
        <fullName evidence="2">G-patch domain-containing protein</fullName>
    </recommendedName>
</protein>
<dbReference type="AlphaFoldDB" id="A0A482X433"/>
<dbReference type="InterPro" id="IPR050656">
    <property type="entry name" value="PINX1"/>
</dbReference>
<feature type="region of interest" description="Disordered" evidence="1">
    <location>
        <begin position="64"/>
        <end position="119"/>
    </location>
</feature>
<name>A0A482X433_LAOST</name>
<dbReference type="InParanoid" id="A0A482X433"/>
<sequence>MMEKAETMMLKMGWSQGRGLGKNENGVVSAVKLNTQMSRQGFGYSEVDKDSWWVRIYDEAAKNVNSYTPAEGEDTRSEKHLKTRKRKTSNKRDESTSDVRKNKKQKKQKKNKEYSEQTS</sequence>
<dbReference type="InterPro" id="IPR000467">
    <property type="entry name" value="G_patch_dom"/>
</dbReference>
<feature type="domain" description="G-patch" evidence="2">
    <location>
        <begin position="1"/>
        <end position="47"/>
    </location>
</feature>
<dbReference type="GO" id="GO:0003676">
    <property type="term" value="F:nucleic acid binding"/>
    <property type="evidence" value="ECO:0007669"/>
    <property type="project" value="InterPro"/>
</dbReference>
<dbReference type="PROSITE" id="PS50174">
    <property type="entry name" value="G_PATCH"/>
    <property type="match status" value="1"/>
</dbReference>
<evidence type="ECO:0000259" key="2">
    <source>
        <dbReference type="PROSITE" id="PS50174"/>
    </source>
</evidence>
<feature type="compositionally biased region" description="Basic and acidic residues" evidence="1">
    <location>
        <begin position="90"/>
        <end position="100"/>
    </location>
</feature>
<evidence type="ECO:0000256" key="1">
    <source>
        <dbReference type="SAM" id="MobiDB-lite"/>
    </source>
</evidence>
<keyword evidence="4" id="KW-1185">Reference proteome</keyword>
<dbReference type="Proteomes" id="UP000291343">
    <property type="component" value="Unassembled WGS sequence"/>
</dbReference>
<organism evidence="3 4">
    <name type="scientific">Laodelphax striatellus</name>
    <name type="common">Small brown planthopper</name>
    <name type="synonym">Delphax striatella</name>
    <dbReference type="NCBI Taxonomy" id="195883"/>
    <lineage>
        <taxon>Eukaryota</taxon>
        <taxon>Metazoa</taxon>
        <taxon>Ecdysozoa</taxon>
        <taxon>Arthropoda</taxon>
        <taxon>Hexapoda</taxon>
        <taxon>Insecta</taxon>
        <taxon>Pterygota</taxon>
        <taxon>Neoptera</taxon>
        <taxon>Paraneoptera</taxon>
        <taxon>Hemiptera</taxon>
        <taxon>Auchenorrhyncha</taxon>
        <taxon>Fulgoroidea</taxon>
        <taxon>Delphacidae</taxon>
        <taxon>Criomorphinae</taxon>
        <taxon>Laodelphax</taxon>
    </lineage>
</organism>
<comment type="caution">
    <text evidence="3">The sequence shown here is derived from an EMBL/GenBank/DDBJ whole genome shotgun (WGS) entry which is preliminary data.</text>
</comment>
<evidence type="ECO:0000313" key="4">
    <source>
        <dbReference type="Proteomes" id="UP000291343"/>
    </source>
</evidence>
<dbReference type="EMBL" id="QKKF02018494">
    <property type="protein sequence ID" value="RZF40376.1"/>
    <property type="molecule type" value="Genomic_DNA"/>
</dbReference>